<comment type="caution">
    <text evidence="12">The sequence shown here is derived from an EMBL/GenBank/DDBJ whole genome shotgun (WGS) entry which is preliminary data.</text>
</comment>
<evidence type="ECO:0000259" key="10">
    <source>
        <dbReference type="Pfam" id="PF00591"/>
    </source>
</evidence>
<comment type="caution">
    <text evidence="9">Lacks conserved residue(s) required for the propagation of feature annotation.</text>
</comment>
<keyword evidence="13" id="KW-1185">Reference proteome</keyword>
<dbReference type="NCBIfam" id="TIGR01245">
    <property type="entry name" value="trpD"/>
    <property type="match status" value="1"/>
</dbReference>
<dbReference type="EC" id="2.4.2.18" evidence="9"/>
<feature type="binding site" evidence="9">
    <location>
        <begin position="95"/>
        <end position="98"/>
    </location>
    <ligand>
        <name>5-phospho-alpha-D-ribose 1-diphosphate</name>
        <dbReference type="ChEBI" id="CHEBI:58017"/>
    </ligand>
</feature>
<feature type="binding site" evidence="9">
    <location>
        <position position="229"/>
    </location>
    <ligand>
        <name>Mg(2+)</name>
        <dbReference type="ChEBI" id="CHEBI:18420"/>
        <label>2</label>
    </ligand>
</feature>
<feature type="binding site" evidence="9">
    <location>
        <position position="97"/>
    </location>
    <ligand>
        <name>Mg(2+)</name>
        <dbReference type="ChEBI" id="CHEBI:18420"/>
        <label>1</label>
    </ligand>
</feature>
<comment type="similarity">
    <text evidence="8">In the C-terminal section; belongs to the anthranilate phosphoribosyltransferase family.</text>
</comment>
<evidence type="ECO:0000256" key="1">
    <source>
        <dbReference type="ARBA" id="ARBA00004907"/>
    </source>
</evidence>
<proteinExistence type="inferred from homology"/>
<evidence type="ECO:0000256" key="2">
    <source>
        <dbReference type="ARBA" id="ARBA00022605"/>
    </source>
</evidence>
<dbReference type="Gene3D" id="3.40.1030.10">
    <property type="entry name" value="Nucleoside phosphorylase/phosphoribosyltransferase catalytic domain"/>
    <property type="match status" value="1"/>
</dbReference>
<dbReference type="InterPro" id="IPR036320">
    <property type="entry name" value="Glycosyl_Trfase_fam3_N_dom_sf"/>
</dbReference>
<feature type="binding site" evidence="9">
    <location>
        <position position="93"/>
    </location>
    <ligand>
        <name>5-phospho-alpha-D-ribose 1-diphosphate</name>
        <dbReference type="ChEBI" id="CHEBI:58017"/>
    </ligand>
</feature>
<dbReference type="InterPro" id="IPR035902">
    <property type="entry name" value="Nuc_phospho_transferase"/>
</dbReference>
<dbReference type="AlphaFoldDB" id="A0A2A9CZF1"/>
<feature type="domain" description="Glycosyl transferase family 3" evidence="10">
    <location>
        <begin position="79"/>
        <end position="335"/>
    </location>
</feature>
<feature type="binding site" evidence="9">
    <location>
        <position position="116"/>
    </location>
    <ligand>
        <name>anthranilate</name>
        <dbReference type="ChEBI" id="CHEBI:16567"/>
        <label>1</label>
    </ligand>
</feature>
<dbReference type="RefSeq" id="WP_098468623.1">
    <property type="nucleotide sequence ID" value="NZ_PDJD01000001.1"/>
</dbReference>
<dbReference type="InterPro" id="IPR005940">
    <property type="entry name" value="Anthranilate_Pribosyl_Tfrase"/>
</dbReference>
<evidence type="ECO:0000256" key="9">
    <source>
        <dbReference type="HAMAP-Rule" id="MF_00211"/>
    </source>
</evidence>
<dbReference type="GO" id="GO:0000287">
    <property type="term" value="F:magnesium ion binding"/>
    <property type="evidence" value="ECO:0007669"/>
    <property type="project" value="UniProtKB-UniRule"/>
</dbReference>
<evidence type="ECO:0000313" key="13">
    <source>
        <dbReference type="Proteomes" id="UP000224915"/>
    </source>
</evidence>
<dbReference type="Pfam" id="PF02885">
    <property type="entry name" value="Glycos_trans_3N"/>
    <property type="match status" value="1"/>
</dbReference>
<feature type="binding site" evidence="9">
    <location>
        <position position="85"/>
    </location>
    <ligand>
        <name>5-phospho-alpha-D-ribose 1-diphosphate</name>
        <dbReference type="ChEBI" id="CHEBI:58017"/>
    </ligand>
</feature>
<keyword evidence="2 9" id="KW-0028">Amino-acid biosynthesis</keyword>
<dbReference type="OrthoDB" id="9806430at2"/>
<evidence type="ECO:0000313" key="12">
    <source>
        <dbReference type="EMBL" id="PFG19511.1"/>
    </source>
</evidence>
<keyword evidence="9" id="KW-0460">Magnesium</keyword>
<dbReference type="Proteomes" id="UP000224915">
    <property type="component" value="Unassembled WGS sequence"/>
</dbReference>
<dbReference type="UniPathway" id="UPA00035">
    <property type="reaction ID" value="UER00041"/>
</dbReference>
<feature type="binding site" evidence="9">
    <location>
        <position position="171"/>
    </location>
    <ligand>
        <name>anthranilate</name>
        <dbReference type="ChEBI" id="CHEBI:16567"/>
        <label>2</label>
    </ligand>
</feature>
<comment type="pathway">
    <text evidence="1 9">Amino-acid biosynthesis; L-tryptophan biosynthesis; L-tryptophan from chorismate: step 2/5.</text>
</comment>
<comment type="function">
    <text evidence="9">Catalyzes the transfer of the phosphoribosyl group of 5-phosphorylribose-1-pyrophosphate (PRPP) to anthranilate to yield N-(5'-phosphoribosyl)-anthranilate (PRA).</text>
</comment>
<dbReference type="Gene3D" id="1.20.970.10">
    <property type="entry name" value="Transferase, Pyrimidine Nucleoside Phosphorylase, Chain C"/>
    <property type="match status" value="1"/>
</dbReference>
<gene>
    <name evidence="9" type="primary">trpD</name>
    <name evidence="12" type="ORF">ATL40_1075</name>
</gene>
<sequence length="349" mass="35882">MSAARAPHSTLLAQLVAGEDLRAQQAHDFMAQVMAGEVPPSVLGAVLATLAAKGETVEELAGFAGAMVGAAVPLPVPGRTVDLVGTGGDRHRSVNISTMAALVAAGAGLRIVKHGNRAASSASGAADVLEALGVRLDATPERVADLAQEVGITFAFAMVFHPSMRYAGPTRRELGIHTVFNVLGPLTNPARPAASAVGVANERMAPLMAGVFAREGRDVVLYRSLDGLDEWATTAPAQVWEVRDGEIHHEVIDACDAFGMPRATLADLRGGDAAVNAAVVREVLAGAPGPVRDAVVLGAAAALVADGRKVAAGSLTSRMREAIVLAETSIDEGAAAGVLERWIQHSTRD</sequence>
<keyword evidence="6 9" id="KW-0057">Aromatic amino acid biosynthesis</keyword>
<dbReference type="HAMAP" id="MF_00211">
    <property type="entry name" value="TrpD"/>
    <property type="match status" value="1"/>
</dbReference>
<feature type="binding site" evidence="9">
    <location>
        <position position="230"/>
    </location>
    <ligand>
        <name>Mg(2+)</name>
        <dbReference type="ChEBI" id="CHEBI:18420"/>
        <label>2</label>
    </ligand>
</feature>
<evidence type="ECO:0000256" key="8">
    <source>
        <dbReference type="ARBA" id="ARBA00061188"/>
    </source>
</evidence>
<feature type="binding site" evidence="9">
    <location>
        <position position="230"/>
    </location>
    <ligand>
        <name>Mg(2+)</name>
        <dbReference type="ChEBI" id="CHEBI:18420"/>
        <label>1</label>
    </ligand>
</feature>
<dbReference type="GO" id="GO:0000162">
    <property type="term" value="P:L-tryptophan biosynthetic process"/>
    <property type="evidence" value="ECO:0007669"/>
    <property type="project" value="UniProtKB-UniRule"/>
</dbReference>
<comment type="catalytic activity">
    <reaction evidence="7 9">
        <text>N-(5-phospho-beta-D-ribosyl)anthranilate + diphosphate = 5-phospho-alpha-D-ribose 1-diphosphate + anthranilate</text>
        <dbReference type="Rhea" id="RHEA:11768"/>
        <dbReference type="ChEBI" id="CHEBI:16567"/>
        <dbReference type="ChEBI" id="CHEBI:18277"/>
        <dbReference type="ChEBI" id="CHEBI:33019"/>
        <dbReference type="ChEBI" id="CHEBI:58017"/>
        <dbReference type="EC" id="2.4.2.18"/>
    </reaction>
</comment>
<comment type="subunit">
    <text evidence="9">Homodimer.</text>
</comment>
<dbReference type="PANTHER" id="PTHR43285">
    <property type="entry name" value="ANTHRANILATE PHOSPHORIBOSYLTRANSFERASE"/>
    <property type="match status" value="1"/>
</dbReference>
<feature type="binding site" evidence="9">
    <location>
        <begin position="113"/>
        <end position="121"/>
    </location>
    <ligand>
        <name>5-phospho-alpha-D-ribose 1-diphosphate</name>
        <dbReference type="ChEBI" id="CHEBI:58017"/>
    </ligand>
</feature>
<feature type="binding site" evidence="9">
    <location>
        <position position="125"/>
    </location>
    <ligand>
        <name>5-phospho-alpha-D-ribose 1-diphosphate</name>
        <dbReference type="ChEBI" id="CHEBI:58017"/>
    </ligand>
</feature>
<dbReference type="FunFam" id="3.40.1030.10:FF:000002">
    <property type="entry name" value="Anthranilate phosphoribosyltransferase"/>
    <property type="match status" value="1"/>
</dbReference>
<evidence type="ECO:0000259" key="11">
    <source>
        <dbReference type="Pfam" id="PF02885"/>
    </source>
</evidence>
<comment type="similarity">
    <text evidence="9">Belongs to the anthranilate phosphoribosyltransferase family.</text>
</comment>
<dbReference type="InterPro" id="IPR017459">
    <property type="entry name" value="Glycosyl_Trfase_fam3_N_dom"/>
</dbReference>
<keyword evidence="4 9" id="KW-0808">Transferase</keyword>
<protein>
    <recommendedName>
        <fullName evidence="9">Anthranilate phosphoribosyltransferase</fullName>
        <ecNumber evidence="9">2.4.2.18</ecNumber>
    </recommendedName>
</protein>
<dbReference type="SUPFAM" id="SSF47648">
    <property type="entry name" value="Nucleoside phosphorylase/phosphoribosyltransferase N-terminal domain"/>
    <property type="match status" value="1"/>
</dbReference>
<accession>A0A2A9CZF1</accession>
<comment type="cofactor">
    <cofactor evidence="9">
        <name>Mg(2+)</name>
        <dbReference type="ChEBI" id="CHEBI:18420"/>
    </cofactor>
    <text evidence="9">Binds 2 magnesium ions per monomer.</text>
</comment>
<keyword evidence="9" id="KW-0479">Metal-binding</keyword>
<dbReference type="PANTHER" id="PTHR43285:SF2">
    <property type="entry name" value="ANTHRANILATE PHOSPHORIBOSYLTRANSFERASE"/>
    <property type="match status" value="1"/>
</dbReference>
<organism evidence="12 13">
    <name type="scientific">Serinibacter salmoneus</name>
    <dbReference type="NCBI Taxonomy" id="556530"/>
    <lineage>
        <taxon>Bacteria</taxon>
        <taxon>Bacillati</taxon>
        <taxon>Actinomycetota</taxon>
        <taxon>Actinomycetes</taxon>
        <taxon>Micrococcales</taxon>
        <taxon>Beutenbergiaceae</taxon>
        <taxon>Serinibacter</taxon>
    </lineage>
</organism>
<dbReference type="SUPFAM" id="SSF52418">
    <property type="entry name" value="Nucleoside phosphorylase/phosphoribosyltransferase catalytic domain"/>
    <property type="match status" value="1"/>
</dbReference>
<dbReference type="GO" id="GO:0004048">
    <property type="term" value="F:anthranilate phosphoribosyltransferase activity"/>
    <property type="evidence" value="ECO:0007669"/>
    <property type="project" value="UniProtKB-UniRule"/>
</dbReference>
<evidence type="ECO:0000256" key="4">
    <source>
        <dbReference type="ARBA" id="ARBA00022679"/>
    </source>
</evidence>
<dbReference type="EMBL" id="PDJD01000001">
    <property type="protein sequence ID" value="PFG19511.1"/>
    <property type="molecule type" value="Genomic_DNA"/>
</dbReference>
<feature type="binding site" evidence="9">
    <location>
        <begin position="88"/>
        <end position="89"/>
    </location>
    <ligand>
        <name>5-phospho-alpha-D-ribose 1-diphosphate</name>
        <dbReference type="ChEBI" id="CHEBI:58017"/>
    </ligand>
</feature>
<dbReference type="InterPro" id="IPR000312">
    <property type="entry name" value="Glycosyl_Trfase_fam3"/>
</dbReference>
<feature type="domain" description="Glycosyl transferase family 3 N-terminal" evidence="11">
    <location>
        <begin position="10"/>
        <end position="69"/>
    </location>
</feature>
<evidence type="ECO:0000256" key="5">
    <source>
        <dbReference type="ARBA" id="ARBA00022822"/>
    </source>
</evidence>
<evidence type="ECO:0000256" key="6">
    <source>
        <dbReference type="ARBA" id="ARBA00023141"/>
    </source>
</evidence>
<keyword evidence="3 9" id="KW-0328">Glycosyltransferase</keyword>
<evidence type="ECO:0000256" key="7">
    <source>
        <dbReference type="ARBA" id="ARBA00052328"/>
    </source>
</evidence>
<dbReference type="Pfam" id="PF00591">
    <property type="entry name" value="Glycos_transf_3"/>
    <property type="match status" value="1"/>
</dbReference>
<feature type="binding site" evidence="9">
    <location>
        <position position="85"/>
    </location>
    <ligand>
        <name>anthranilate</name>
        <dbReference type="ChEBI" id="CHEBI:16567"/>
        <label>1</label>
    </ligand>
</feature>
<name>A0A2A9CZF1_9MICO</name>
<keyword evidence="5 9" id="KW-0822">Tryptophan biosynthesis</keyword>
<reference evidence="12 13" key="1">
    <citation type="submission" date="2017-10" db="EMBL/GenBank/DDBJ databases">
        <title>Sequencing the genomes of 1000 actinobacteria strains.</title>
        <authorList>
            <person name="Klenk H.-P."/>
        </authorList>
    </citation>
    <scope>NUCLEOTIDE SEQUENCE [LARGE SCALE GENOMIC DNA]</scope>
    <source>
        <strain evidence="12 13">DSM 21801</strain>
    </source>
</reference>
<evidence type="ECO:0000256" key="3">
    <source>
        <dbReference type="ARBA" id="ARBA00022676"/>
    </source>
</evidence>
<dbReference type="GO" id="GO:0005829">
    <property type="term" value="C:cytosol"/>
    <property type="evidence" value="ECO:0007669"/>
    <property type="project" value="TreeGrafter"/>
</dbReference>